<name>A0A075H0G6_9EURY</name>
<evidence type="ECO:0000313" key="3">
    <source>
        <dbReference type="EMBL" id="AIF07438.1"/>
    </source>
</evidence>
<dbReference type="AlphaFoldDB" id="A0A075H0G6"/>
<feature type="domain" description="PKD" evidence="2">
    <location>
        <begin position="144"/>
        <end position="228"/>
    </location>
</feature>
<dbReference type="Pfam" id="PF18911">
    <property type="entry name" value="PKD_4"/>
    <property type="match status" value="2"/>
</dbReference>
<feature type="region of interest" description="Disordered" evidence="1">
    <location>
        <begin position="81"/>
        <end position="111"/>
    </location>
</feature>
<organism evidence="3">
    <name type="scientific">uncultured marine group II/III euryarchaeote KM3_202_H06</name>
    <dbReference type="NCBI Taxonomy" id="1457980"/>
    <lineage>
        <taxon>Archaea</taxon>
        <taxon>Methanobacteriati</taxon>
        <taxon>Methanobacteriota</taxon>
        <taxon>environmental samples</taxon>
    </lineage>
</organism>
<dbReference type="CDD" id="cd00146">
    <property type="entry name" value="PKD"/>
    <property type="match status" value="1"/>
</dbReference>
<feature type="compositionally biased region" description="Polar residues" evidence="1">
    <location>
        <begin position="98"/>
        <end position="108"/>
    </location>
</feature>
<reference evidence="3" key="1">
    <citation type="journal article" date="2014" name="Genome Biol. Evol.">
        <title>Pangenome evidence for extensive interdomain horizontal transfer affecting lineage core and shell genes in uncultured planktonic thaumarchaeota and euryarchaeota.</title>
        <authorList>
            <person name="Deschamps P."/>
            <person name="Zivanovic Y."/>
            <person name="Moreira D."/>
            <person name="Rodriguez-Valera F."/>
            <person name="Lopez-Garcia P."/>
        </authorList>
    </citation>
    <scope>NUCLEOTIDE SEQUENCE</scope>
</reference>
<dbReference type="SUPFAM" id="SSF49299">
    <property type="entry name" value="PKD domain"/>
    <property type="match status" value="1"/>
</dbReference>
<proteinExistence type="predicted"/>
<keyword evidence="3" id="KW-0378">Hydrolase</keyword>
<dbReference type="InterPro" id="IPR035986">
    <property type="entry name" value="PKD_dom_sf"/>
</dbReference>
<dbReference type="PROSITE" id="PS50093">
    <property type="entry name" value="PKD"/>
    <property type="match status" value="1"/>
</dbReference>
<evidence type="ECO:0000256" key="1">
    <source>
        <dbReference type="SAM" id="MobiDB-lite"/>
    </source>
</evidence>
<evidence type="ECO:0000259" key="2">
    <source>
        <dbReference type="PROSITE" id="PS50093"/>
    </source>
</evidence>
<protein>
    <submittedName>
        <fullName evidence="3">Glycoside hydrolase, family 20, catalytic core</fullName>
    </submittedName>
</protein>
<dbReference type="Gene3D" id="2.60.40.10">
    <property type="entry name" value="Immunoglobulins"/>
    <property type="match status" value="2"/>
</dbReference>
<dbReference type="SMART" id="SM00089">
    <property type="entry name" value="PKD"/>
    <property type="match status" value="1"/>
</dbReference>
<dbReference type="GO" id="GO:0016787">
    <property type="term" value="F:hydrolase activity"/>
    <property type="evidence" value="ECO:0007669"/>
    <property type="project" value="UniProtKB-KW"/>
</dbReference>
<sequence length="501" mass="54905">MLVEPTHSPHIIVSDAMHLSGIWGDGYSGIDQRLQIDVTPIHIAPNQRELHNPVRPVIETRGLEVESENAIATQHSSRHNWPFVAPSMNSRKPHSTEPDSNSPMSGQYRSDPVTESPRALCCVIIVMLLATSLVGCSGLSSTTPNARISADRQEINVGETVNFDARESTTPDPTIIDEYYWDFGDGEARDTKQGIVSHTYGVAGYHEAEVTVVNDNGESDTASISVFVNSPPIIELEMPTYIRAGDTARLDASNSIDPEGAAVEFIWDFDLGSDSDHDGDQTNDADATSSFVDLTIYSSGNRTGSVSVIDDKGATHTVEWSLMVISRTFSVVWEEQHIEVEWSGYLEQGQSYEISHEPGTGARMIQVNATLTLARDILPIMWPEDNFTLSLNIPETGWSTFASTSHDNITENASASIDRGDMNSHPESGYTITADSSEGLVESLLNEPGERFGQGTWYWTITADQCDPDLPVDDVDPDQGNDWTLMVEFIILVPRVSEIGV</sequence>
<dbReference type="InterPro" id="IPR013783">
    <property type="entry name" value="Ig-like_fold"/>
</dbReference>
<dbReference type="EMBL" id="KF900802">
    <property type="protein sequence ID" value="AIF07438.1"/>
    <property type="molecule type" value="Genomic_DNA"/>
</dbReference>
<dbReference type="InterPro" id="IPR000601">
    <property type="entry name" value="PKD_dom"/>
</dbReference>
<dbReference type="InterPro" id="IPR022409">
    <property type="entry name" value="PKD/Chitinase_dom"/>
</dbReference>
<accession>A0A075H0G6</accession>